<sequence>MTIPDAPAAPGERLTMDALLDVDDLVVRFATPNGDHTAVRGVSFSVAAGERLGIVGESGSGKSVTAQAVMRLLGPAATVESGAVRFEGRDVLAFPRDELRRWRGAQAAMVFQDPLSSLNPLVRIGRQVTETLREHLGMDRGAAAVRAAELLAEVGIPDAAARLRDYPMTFSGGMRQRVAVAIAVSCSPRLLIADEPTTALDVTVQAQVLDLMDRMTAELGTAVILISHDLGVVSTFCDRVLVMYGGRVVESGTTEEIVGAPRHPYTRALLGSIPAMTGPLPRRLPSIPGSPPQAGARPPGCSFASRCPLAEDVCHEIEPLMKDGVACHVATAAGERP</sequence>
<feature type="domain" description="ABC transporter" evidence="8">
    <location>
        <begin position="20"/>
        <end position="270"/>
    </location>
</feature>
<dbReference type="EMBL" id="JBHSBC010000002">
    <property type="protein sequence ID" value="MFC3979343.1"/>
    <property type="molecule type" value="Genomic_DNA"/>
</dbReference>
<dbReference type="PANTHER" id="PTHR43297">
    <property type="entry name" value="OLIGOPEPTIDE TRANSPORT ATP-BINDING PROTEIN APPD"/>
    <property type="match status" value="1"/>
</dbReference>
<evidence type="ECO:0000256" key="3">
    <source>
        <dbReference type="ARBA" id="ARBA00022448"/>
    </source>
</evidence>
<keyword evidence="5" id="KW-0547">Nucleotide-binding</keyword>
<comment type="similarity">
    <text evidence="2">Belongs to the ABC transporter superfamily.</text>
</comment>
<evidence type="ECO:0000256" key="5">
    <source>
        <dbReference type="ARBA" id="ARBA00022741"/>
    </source>
</evidence>
<evidence type="ECO:0000256" key="1">
    <source>
        <dbReference type="ARBA" id="ARBA00004202"/>
    </source>
</evidence>
<comment type="caution">
    <text evidence="9">The sequence shown here is derived from an EMBL/GenBank/DDBJ whole genome shotgun (WGS) entry which is preliminary data.</text>
</comment>
<evidence type="ECO:0000313" key="10">
    <source>
        <dbReference type="Proteomes" id="UP001595698"/>
    </source>
</evidence>
<dbReference type="Proteomes" id="UP001595698">
    <property type="component" value="Unassembled WGS sequence"/>
</dbReference>
<name>A0ABV8EW69_9ACTN</name>
<gene>
    <name evidence="9" type="ORF">ACFOYY_04370</name>
</gene>
<dbReference type="InterPro" id="IPR050388">
    <property type="entry name" value="ABC_Ni/Peptide_Import"/>
</dbReference>
<reference evidence="10" key="1">
    <citation type="journal article" date="2019" name="Int. J. Syst. Evol. Microbiol.">
        <title>The Global Catalogue of Microorganisms (GCM) 10K type strain sequencing project: providing services to taxonomists for standard genome sequencing and annotation.</title>
        <authorList>
            <consortium name="The Broad Institute Genomics Platform"/>
            <consortium name="The Broad Institute Genome Sequencing Center for Infectious Disease"/>
            <person name="Wu L."/>
            <person name="Ma J."/>
        </authorList>
    </citation>
    <scope>NUCLEOTIDE SEQUENCE [LARGE SCALE GENOMIC DNA]</scope>
    <source>
        <strain evidence="10">TBRC 7912</strain>
    </source>
</reference>
<keyword evidence="4" id="KW-1003">Cell membrane</keyword>
<evidence type="ECO:0000256" key="4">
    <source>
        <dbReference type="ARBA" id="ARBA00022475"/>
    </source>
</evidence>
<dbReference type="InterPro" id="IPR027417">
    <property type="entry name" value="P-loop_NTPase"/>
</dbReference>
<dbReference type="InterPro" id="IPR003593">
    <property type="entry name" value="AAA+_ATPase"/>
</dbReference>
<evidence type="ECO:0000256" key="2">
    <source>
        <dbReference type="ARBA" id="ARBA00005417"/>
    </source>
</evidence>
<dbReference type="SUPFAM" id="SSF52540">
    <property type="entry name" value="P-loop containing nucleoside triphosphate hydrolases"/>
    <property type="match status" value="1"/>
</dbReference>
<keyword evidence="7" id="KW-0472">Membrane</keyword>
<organism evidence="9 10">
    <name type="scientific">Streptosporangium jomthongense</name>
    <dbReference type="NCBI Taxonomy" id="1193683"/>
    <lineage>
        <taxon>Bacteria</taxon>
        <taxon>Bacillati</taxon>
        <taxon>Actinomycetota</taxon>
        <taxon>Actinomycetes</taxon>
        <taxon>Streptosporangiales</taxon>
        <taxon>Streptosporangiaceae</taxon>
        <taxon>Streptosporangium</taxon>
    </lineage>
</organism>
<dbReference type="NCBIfam" id="TIGR01727">
    <property type="entry name" value="oligo_HPY"/>
    <property type="match status" value="1"/>
</dbReference>
<accession>A0ABV8EW69</accession>
<evidence type="ECO:0000259" key="8">
    <source>
        <dbReference type="PROSITE" id="PS50893"/>
    </source>
</evidence>
<keyword evidence="3" id="KW-0813">Transport</keyword>
<comment type="subcellular location">
    <subcellularLocation>
        <location evidence="1">Cell membrane</location>
        <topology evidence="1">Peripheral membrane protein</topology>
    </subcellularLocation>
</comment>
<dbReference type="PANTHER" id="PTHR43297:SF2">
    <property type="entry name" value="DIPEPTIDE TRANSPORT ATP-BINDING PROTEIN DPPD"/>
    <property type="match status" value="1"/>
</dbReference>
<evidence type="ECO:0000256" key="7">
    <source>
        <dbReference type="ARBA" id="ARBA00023136"/>
    </source>
</evidence>
<dbReference type="RefSeq" id="WP_352012051.1">
    <property type="nucleotide sequence ID" value="NZ_JBHSBC010000002.1"/>
</dbReference>
<dbReference type="PROSITE" id="PS50893">
    <property type="entry name" value="ABC_TRANSPORTER_2"/>
    <property type="match status" value="1"/>
</dbReference>
<protein>
    <submittedName>
        <fullName evidence="9">ABC transporter ATP-binding protein</fullName>
    </submittedName>
</protein>
<dbReference type="CDD" id="cd03257">
    <property type="entry name" value="ABC_NikE_OppD_transporters"/>
    <property type="match status" value="1"/>
</dbReference>
<keyword evidence="6 9" id="KW-0067">ATP-binding</keyword>
<evidence type="ECO:0000256" key="6">
    <source>
        <dbReference type="ARBA" id="ARBA00022840"/>
    </source>
</evidence>
<dbReference type="SMART" id="SM00382">
    <property type="entry name" value="AAA"/>
    <property type="match status" value="1"/>
</dbReference>
<dbReference type="InterPro" id="IPR013563">
    <property type="entry name" value="Oligopep_ABC_C"/>
</dbReference>
<dbReference type="Pfam" id="PF08352">
    <property type="entry name" value="oligo_HPY"/>
    <property type="match status" value="1"/>
</dbReference>
<dbReference type="InterPro" id="IPR017871">
    <property type="entry name" value="ABC_transporter-like_CS"/>
</dbReference>
<dbReference type="GO" id="GO:0005524">
    <property type="term" value="F:ATP binding"/>
    <property type="evidence" value="ECO:0007669"/>
    <property type="project" value="UniProtKB-KW"/>
</dbReference>
<evidence type="ECO:0000313" key="9">
    <source>
        <dbReference type="EMBL" id="MFC3979343.1"/>
    </source>
</evidence>
<keyword evidence="10" id="KW-1185">Reference proteome</keyword>
<dbReference type="InterPro" id="IPR003439">
    <property type="entry name" value="ABC_transporter-like_ATP-bd"/>
</dbReference>
<dbReference type="Pfam" id="PF00005">
    <property type="entry name" value="ABC_tran"/>
    <property type="match status" value="1"/>
</dbReference>
<dbReference type="PROSITE" id="PS00211">
    <property type="entry name" value="ABC_TRANSPORTER_1"/>
    <property type="match status" value="1"/>
</dbReference>
<dbReference type="Gene3D" id="3.40.50.300">
    <property type="entry name" value="P-loop containing nucleotide triphosphate hydrolases"/>
    <property type="match status" value="1"/>
</dbReference>
<proteinExistence type="inferred from homology"/>